<dbReference type="RefSeq" id="WP_091769861.1">
    <property type="nucleotide sequence ID" value="NZ_FNHG01000009.1"/>
</dbReference>
<organism evidence="1 2">
    <name type="scientific">Maricaulis salignorans</name>
    <dbReference type="NCBI Taxonomy" id="144026"/>
    <lineage>
        <taxon>Bacteria</taxon>
        <taxon>Pseudomonadati</taxon>
        <taxon>Pseudomonadota</taxon>
        <taxon>Alphaproteobacteria</taxon>
        <taxon>Maricaulales</taxon>
        <taxon>Maricaulaceae</taxon>
        <taxon>Maricaulis</taxon>
    </lineage>
</organism>
<evidence type="ECO:0008006" key="3">
    <source>
        <dbReference type="Google" id="ProtNLM"/>
    </source>
</evidence>
<proteinExistence type="predicted"/>
<dbReference type="Gene3D" id="3.40.50.880">
    <property type="match status" value="1"/>
</dbReference>
<accession>A0A1G9SGG4</accession>
<dbReference type="OrthoDB" id="7631391at2"/>
<dbReference type="AlphaFoldDB" id="A0A1G9SGG4"/>
<evidence type="ECO:0000313" key="1">
    <source>
        <dbReference type="EMBL" id="SDM34584.1"/>
    </source>
</evidence>
<dbReference type="SUPFAM" id="SSF52317">
    <property type="entry name" value="Class I glutamine amidotransferase-like"/>
    <property type="match status" value="1"/>
</dbReference>
<keyword evidence="2" id="KW-1185">Reference proteome</keyword>
<name>A0A1G9SGG4_9PROT</name>
<protein>
    <recommendedName>
        <fullName evidence="3">DJ-1/PfpI family protein</fullName>
    </recommendedName>
</protein>
<dbReference type="InterPro" id="IPR029062">
    <property type="entry name" value="Class_I_gatase-like"/>
</dbReference>
<reference evidence="1 2" key="1">
    <citation type="submission" date="2016-10" db="EMBL/GenBank/DDBJ databases">
        <authorList>
            <person name="de Groot N.N."/>
        </authorList>
    </citation>
    <scope>NUCLEOTIDE SEQUENCE [LARGE SCALE GENOMIC DNA]</scope>
    <source>
        <strain evidence="1 2">DSM 16077</strain>
    </source>
</reference>
<dbReference type="EMBL" id="FNHG01000009">
    <property type="protein sequence ID" value="SDM34584.1"/>
    <property type="molecule type" value="Genomic_DNA"/>
</dbReference>
<sequence>MNHGQRPNRIAAFAAEKVNIQQLQDASETFGRHNRRLTLVSDQQAALRGYNGPSELNFAITETTAELDAGEYEALVLLEGAMLLDASAHALIKLFLAADKPVIALAGSASLLSDHTTTAIDAPESAAAILGGNLYVNSDEDCDLKIVEAIAKHLLATNGGAAPETKRRAGGRY</sequence>
<evidence type="ECO:0000313" key="2">
    <source>
        <dbReference type="Proteomes" id="UP000199759"/>
    </source>
</evidence>
<gene>
    <name evidence="1" type="ORF">SAMN04488568_109106</name>
</gene>
<dbReference type="Proteomes" id="UP000199759">
    <property type="component" value="Unassembled WGS sequence"/>
</dbReference>